<accession>A0A5E4G4G5</accession>
<gene>
    <name evidence="1" type="ORF">ALMOND_2B020364</name>
</gene>
<reference evidence="2" key="1">
    <citation type="journal article" date="2020" name="Plant J.">
        <title>Transposons played a major role in the diversification between the closely related almond and peach genomes: results from the almond genome sequence.</title>
        <authorList>
            <person name="Alioto T."/>
            <person name="Alexiou K.G."/>
            <person name="Bardil A."/>
            <person name="Barteri F."/>
            <person name="Castanera R."/>
            <person name="Cruz F."/>
            <person name="Dhingra A."/>
            <person name="Duval H."/>
            <person name="Fernandez I Marti A."/>
            <person name="Frias L."/>
            <person name="Galan B."/>
            <person name="Garcia J.L."/>
            <person name="Howad W."/>
            <person name="Gomez-Garrido J."/>
            <person name="Gut M."/>
            <person name="Julca I."/>
            <person name="Morata J."/>
            <person name="Puigdomenech P."/>
            <person name="Ribeca P."/>
            <person name="Rubio Cabetas M.J."/>
            <person name="Vlasova A."/>
            <person name="Wirthensohn M."/>
            <person name="Garcia-Mas J."/>
            <person name="Gabaldon T."/>
            <person name="Casacuberta J.M."/>
            <person name="Arus P."/>
        </authorList>
    </citation>
    <scope>NUCLEOTIDE SEQUENCE [LARGE SCALE GENOMIC DNA]</scope>
    <source>
        <strain evidence="2">cv. Texas</strain>
    </source>
</reference>
<dbReference type="EMBL" id="CABIKO010000345">
    <property type="protein sequence ID" value="VVA34671.1"/>
    <property type="molecule type" value="Genomic_DNA"/>
</dbReference>
<proteinExistence type="predicted"/>
<evidence type="ECO:0000313" key="2">
    <source>
        <dbReference type="Proteomes" id="UP000327085"/>
    </source>
</evidence>
<organism evidence="1 2">
    <name type="scientific">Prunus dulcis</name>
    <name type="common">Almond</name>
    <name type="synonym">Amygdalus dulcis</name>
    <dbReference type="NCBI Taxonomy" id="3755"/>
    <lineage>
        <taxon>Eukaryota</taxon>
        <taxon>Viridiplantae</taxon>
        <taxon>Streptophyta</taxon>
        <taxon>Embryophyta</taxon>
        <taxon>Tracheophyta</taxon>
        <taxon>Spermatophyta</taxon>
        <taxon>Magnoliopsida</taxon>
        <taxon>eudicotyledons</taxon>
        <taxon>Gunneridae</taxon>
        <taxon>Pentapetalae</taxon>
        <taxon>rosids</taxon>
        <taxon>fabids</taxon>
        <taxon>Rosales</taxon>
        <taxon>Rosaceae</taxon>
        <taxon>Amygdaloideae</taxon>
        <taxon>Amygdaleae</taxon>
        <taxon>Prunus</taxon>
    </lineage>
</organism>
<dbReference type="InParanoid" id="A0A5E4G4G5"/>
<sequence length="50" mass="5664">MDCLVNASRDVKLLVENDIIELGLGEEEQVAAIFNRFGKEVDIESYCFVE</sequence>
<name>A0A5E4G4G5_PRUDU</name>
<evidence type="ECO:0000313" key="1">
    <source>
        <dbReference type="EMBL" id="VVA34671.1"/>
    </source>
</evidence>
<dbReference type="Proteomes" id="UP000327085">
    <property type="component" value="Unassembled WGS sequence"/>
</dbReference>
<dbReference type="InterPro" id="IPR004158">
    <property type="entry name" value="DUF247_pln"/>
</dbReference>
<feature type="non-terminal residue" evidence="1">
    <location>
        <position position="50"/>
    </location>
</feature>
<protein>
    <submittedName>
        <fullName evidence="1">PREDICTED: UPF0481 At3g47200</fullName>
    </submittedName>
</protein>
<dbReference type="AlphaFoldDB" id="A0A5E4G4G5"/>
<dbReference type="Gramene" id="VVA34671">
    <property type="protein sequence ID" value="VVA34671"/>
    <property type="gene ID" value="Prudul26B020364"/>
</dbReference>
<dbReference type="Pfam" id="PF03140">
    <property type="entry name" value="DUF247"/>
    <property type="match status" value="1"/>
</dbReference>